<gene>
    <name evidence="1" type="ORF">FRZ06_09795</name>
</gene>
<organism evidence="1 2">
    <name type="scientific">Anoxybacterium hadale</name>
    <dbReference type="NCBI Taxonomy" id="3408580"/>
    <lineage>
        <taxon>Bacteria</taxon>
        <taxon>Bacillati</taxon>
        <taxon>Bacillota</taxon>
        <taxon>Clostridia</taxon>
        <taxon>Peptostreptococcales</taxon>
        <taxon>Anaerovoracaceae</taxon>
        <taxon>Anoxybacterium</taxon>
    </lineage>
</organism>
<evidence type="ECO:0000313" key="2">
    <source>
        <dbReference type="Proteomes" id="UP000594014"/>
    </source>
</evidence>
<reference evidence="1" key="1">
    <citation type="submission" date="2019-08" db="EMBL/GenBank/DDBJ databases">
        <title>Genome sequence of Clostridiales bacterium MT110.</title>
        <authorList>
            <person name="Cao J."/>
        </authorList>
    </citation>
    <scope>NUCLEOTIDE SEQUENCE</scope>
    <source>
        <strain evidence="1">MT110</strain>
    </source>
</reference>
<evidence type="ECO:0000313" key="1">
    <source>
        <dbReference type="EMBL" id="QOX63622.1"/>
    </source>
</evidence>
<protein>
    <submittedName>
        <fullName evidence="1">L-lactate permease</fullName>
    </submittedName>
</protein>
<accession>A0ACD1AAY2</accession>
<dbReference type="Proteomes" id="UP000594014">
    <property type="component" value="Chromosome"/>
</dbReference>
<sequence length="535" mass="57199">MVSLFISVLPILVILAMLLIWKKPADITGVAGWISVSILAFLFFGTSLEVIVRSSAAGLIKSFAVSLIVAASLLQMALMQTSGALRRVIVFIKTIALDNRAIQIIMINVGFGTLMVSVGATPVSLLPPILLALGYTTYSAIALPAIGYDSLCTYALLGAPIVVLVDVVNGFLLAGDPAATPITLGMAAEIFCLFVPVTAVMIGFCMLWIADRWNGVKKGFLPCITAGIIIAVVAYLTSRMDNLVPLTGVFCGAAVILAMVAYLKLTGKKIIDRSKLTKEELELEASMPLWKAVSPWVILIVLILALNLPKNLFEFFYYEFTMPINGLSANGTPIATRFLWNAYTWIFVSVFLSIPILKPTKEQLSTTFKLWAKRAPRPAFAAAIFFSIGEVMNMSGFNMATQAFDHPSMIQILADASAKAFNQFYVVVVPYIGLLGGFITGSEASTIGMFGKYALATSKNLGLSTPAMILIIGGLAFGGGLASVISPAKLQNAAASIDKFGEETKVIPMAFVFSIILVTVTALLAAFYLFTGIVS</sequence>
<dbReference type="EMBL" id="CP042469">
    <property type="protein sequence ID" value="QOX63622.1"/>
    <property type="molecule type" value="Genomic_DNA"/>
</dbReference>
<proteinExistence type="predicted"/>
<name>A0ACD1AAY2_9FIRM</name>
<keyword evidence="2" id="KW-1185">Reference proteome</keyword>